<sequence length="279" mass="30450">MGRSASLVRAAAVAAALIGLCGCSGDPSRIEPTPAPTTIEPLIDPQRGQILLPLDQFITDEQQDKTLNLAQQLVVRDCLDAAGTVVPVVDVRNTAVFQSRRYGLWTSEQAELGYGLPAPTRADRDYDAYLKDIEKINKTDTYKQCVAAPDYTKFTLQFTESQVVAADTYHTFMDSSQARQVISEWEACLRAGGVDPNPDQNNLWSPVGSTGGPLATRKRVAETDVACKGRTNLVSRMSALEATAEQPTVARYWVNLQQQRERIDSTMADAGALIAQHGY</sequence>
<evidence type="ECO:0000313" key="2">
    <source>
        <dbReference type="Proteomes" id="UP000198825"/>
    </source>
</evidence>
<dbReference type="AlphaFoldDB" id="A0A1H2N548"/>
<dbReference type="Proteomes" id="UP000198825">
    <property type="component" value="Chromosome I"/>
</dbReference>
<dbReference type="PROSITE" id="PS51257">
    <property type="entry name" value="PROKAR_LIPOPROTEIN"/>
    <property type="match status" value="1"/>
</dbReference>
<name>A0A1H2N548_9ACTN</name>
<dbReference type="STRING" id="546874.SAMN04488544_3316"/>
<dbReference type="OrthoDB" id="4824992at2"/>
<accession>A0A1H2N548</accession>
<dbReference type="RefSeq" id="WP_091076753.1">
    <property type="nucleotide sequence ID" value="NZ_LT629799.1"/>
</dbReference>
<evidence type="ECO:0000313" key="1">
    <source>
        <dbReference type="EMBL" id="SDV00424.1"/>
    </source>
</evidence>
<keyword evidence="2" id="KW-1185">Reference proteome</keyword>
<dbReference type="EMBL" id="LT629799">
    <property type="protein sequence ID" value="SDV00424.1"/>
    <property type="molecule type" value="Genomic_DNA"/>
</dbReference>
<reference evidence="2" key="1">
    <citation type="submission" date="2016-10" db="EMBL/GenBank/DDBJ databases">
        <authorList>
            <person name="Varghese N."/>
            <person name="Submissions S."/>
        </authorList>
    </citation>
    <scope>NUCLEOTIDE SEQUENCE [LARGE SCALE GENOMIC DNA]</scope>
    <source>
        <strain evidence="2">DSM 21743</strain>
    </source>
</reference>
<proteinExistence type="predicted"/>
<gene>
    <name evidence="1" type="ORF">SAMN04488544_3316</name>
</gene>
<organism evidence="1 2">
    <name type="scientific">Microlunatus sagamiharensis</name>
    <dbReference type="NCBI Taxonomy" id="546874"/>
    <lineage>
        <taxon>Bacteria</taxon>
        <taxon>Bacillati</taxon>
        <taxon>Actinomycetota</taxon>
        <taxon>Actinomycetes</taxon>
        <taxon>Propionibacteriales</taxon>
        <taxon>Propionibacteriaceae</taxon>
        <taxon>Microlunatus</taxon>
    </lineage>
</organism>
<protein>
    <submittedName>
        <fullName evidence="1">Uncharacterized protein</fullName>
    </submittedName>
</protein>